<feature type="compositionally biased region" description="Basic and acidic residues" evidence="1">
    <location>
        <begin position="435"/>
        <end position="453"/>
    </location>
</feature>
<evidence type="ECO:0000313" key="2">
    <source>
        <dbReference type="EMBL" id="EJK54867.1"/>
    </source>
</evidence>
<dbReference type="InterPro" id="IPR050972">
    <property type="entry name" value="SDr-like"/>
</dbReference>
<gene>
    <name evidence="2" type="ORF">THAOC_25469</name>
</gene>
<protein>
    <submittedName>
        <fullName evidence="2">Uncharacterized protein</fullName>
    </submittedName>
</protein>
<dbReference type="OrthoDB" id="10665463at2759"/>
<dbReference type="EMBL" id="AGNL01035156">
    <property type="protein sequence ID" value="EJK54867.1"/>
    <property type="molecule type" value="Genomic_DNA"/>
</dbReference>
<feature type="compositionally biased region" description="Low complexity" evidence="1">
    <location>
        <begin position="455"/>
        <end position="468"/>
    </location>
</feature>
<feature type="compositionally biased region" description="Pro residues" evidence="1">
    <location>
        <begin position="780"/>
        <end position="790"/>
    </location>
</feature>
<feature type="compositionally biased region" description="Low complexity" evidence="1">
    <location>
        <begin position="791"/>
        <end position="825"/>
    </location>
</feature>
<feature type="region of interest" description="Disordered" evidence="1">
    <location>
        <begin position="940"/>
        <end position="983"/>
    </location>
</feature>
<evidence type="ECO:0000256" key="1">
    <source>
        <dbReference type="SAM" id="MobiDB-lite"/>
    </source>
</evidence>
<name>K0S7R8_THAOC</name>
<dbReference type="PANTHER" id="PTHR34403:SF14">
    <property type="entry name" value="OS05G0225800 PROTEIN"/>
    <property type="match status" value="1"/>
</dbReference>
<feature type="compositionally biased region" description="Polar residues" evidence="1">
    <location>
        <begin position="961"/>
        <end position="971"/>
    </location>
</feature>
<accession>K0S7R8</accession>
<evidence type="ECO:0000313" key="3">
    <source>
        <dbReference type="Proteomes" id="UP000266841"/>
    </source>
</evidence>
<dbReference type="Proteomes" id="UP000266841">
    <property type="component" value="Unassembled WGS sequence"/>
</dbReference>
<dbReference type="PANTHER" id="PTHR34403">
    <property type="entry name" value="TOL-PAL SYSTEM PROTEIN TOLA"/>
    <property type="match status" value="1"/>
</dbReference>
<reference evidence="2 3" key="1">
    <citation type="journal article" date="2012" name="Genome Biol.">
        <title>Genome and low-iron response of an oceanic diatom adapted to chronic iron limitation.</title>
        <authorList>
            <person name="Lommer M."/>
            <person name="Specht M."/>
            <person name="Roy A.S."/>
            <person name="Kraemer L."/>
            <person name="Andreson R."/>
            <person name="Gutowska M.A."/>
            <person name="Wolf J."/>
            <person name="Bergner S.V."/>
            <person name="Schilhabel M.B."/>
            <person name="Klostermeier U.C."/>
            <person name="Beiko R.G."/>
            <person name="Rosenstiel P."/>
            <person name="Hippler M."/>
            <person name="Laroche J."/>
        </authorList>
    </citation>
    <scope>NUCLEOTIDE SEQUENCE [LARGE SCALE GENOMIC DNA]</scope>
    <source>
        <strain evidence="2 3">CCMP1005</strain>
    </source>
</reference>
<sequence length="1343" mass="143043">MHSSECPGGQICNGPLRKCVKTHKVGAPLSWCGADAEDAASGCHQACPEGTDDECPDGMTCWATSGQCTMLDSYLDVIEERKKFLWCGSSYKHLVENCAEACPSGSDDECGLDDDGNEMTCWDMSEEEMYCNTTGLGIVEPTDPDMLWCGNSWNEVLEECPKKCPTGSDDECGFFGVCYDLTGNDLICKTEGFGVKAKGDPNKRFCGDSYMQMMEFCPKRCPMGNECPGDSVCFEDSPCETEGQSAPGFVKQDTSSMYCGVTYSEAASCAAPCPGGSDGDCPGEARCWGQVTCNPWAPKPADTTPIEEEPMQQAEEVDKTQNLVLEVEIIEKDGEKEPEPVDEVQPVKVDLQVKVEKDEDGPEPASKPEEQPIEVDVDNEVQVEKDEEPEPASKPSPKEPEAQPQPIVNEEELEPESASKPSPNEPEPKPQPIVSEEKLEPEPAPKPSPKEPEPESAQVSESSASEPTPSQPNPPSEPTPPAQPAPQPAPAPEPPTVQGFKVSGISMELQGLEKNLPASTLLAWEDMTSHYFEGYYNDNPATGVSNVMTEYDVGVISFAQSRRRKMLRVQRRVQAGSHMFQFSQSLAYEGNMDVNDAVKGPFQTDGDRADYVAFLKQDSLFASLTGVSGVFLPQPLQIEEITMQAPAPASKPSGVNVGVNIDANIQTTGNDSGWDGSGNPFGDVPGPAPEREVFSENFYCHNSGKPCTSGECDNSGDLCYFVPDGQPELNSAPTSDNAAGSLVNAVLDGRFPTNGVTATTAPNHDDANINVQIDLNIVPQPNPSPTPAVPASPSSGQVTVQVTSQNTQPNSDNAPTPAVDPTAADKSPSIAVSVLQPYAEACNLCRPGQRGINGDVKFNGDLMNCASAYNLIAKMFKEGDNNCVGVQAAFGSTCCQGEITPQTLVQSQPTVLVVNDQPAPNPAPSPSVEANEPTKVVIPVSIPNTGSKPTWQEYSSSGSSPTGDTTVNISLELSPGGDNGDAPLALSSVSSGLEFPSDTYFCGSSKESAAMSCSNACPSGQDSECPGDTKCFGKTECANKESFFCGKSWLDASDKCSKACPTGDALECDNGEACFAWTSCENTGSYYCGVSFDDANNNCVTPCPSRSSLDCPGMQGCFAYTTCERTEDRQHQTDPKDVPLNDYFCGETQELASSTCSIACQDGLDSSCPDNMQCYESTGCSARDSFWCGSNWLEAAETCSKPCSSGSSIECDAGQSCFAHTGCQTNLFYCGKTFEDASETCSRPCEGRSSSECAPGEFCYAFVTDCADGAAQGEGMDNPQSISMGAFNTNFEVQPQKGYPSATTWSSTSWEEEWAKNSRSFSTIRSVSCLLMAFITLAAGALL</sequence>
<organism evidence="2 3">
    <name type="scientific">Thalassiosira oceanica</name>
    <name type="common">Marine diatom</name>
    <dbReference type="NCBI Taxonomy" id="159749"/>
    <lineage>
        <taxon>Eukaryota</taxon>
        <taxon>Sar</taxon>
        <taxon>Stramenopiles</taxon>
        <taxon>Ochrophyta</taxon>
        <taxon>Bacillariophyta</taxon>
        <taxon>Coscinodiscophyceae</taxon>
        <taxon>Thalassiosirophycidae</taxon>
        <taxon>Thalassiosirales</taxon>
        <taxon>Thalassiosiraceae</taxon>
        <taxon>Thalassiosira</taxon>
    </lineage>
</organism>
<keyword evidence="3" id="KW-1185">Reference proteome</keyword>
<feature type="region of interest" description="Disordered" evidence="1">
    <location>
        <begin position="332"/>
        <end position="499"/>
    </location>
</feature>
<feature type="compositionally biased region" description="Acidic residues" evidence="1">
    <location>
        <begin position="371"/>
        <end position="390"/>
    </location>
</feature>
<comment type="caution">
    <text evidence="2">The sequence shown here is derived from an EMBL/GenBank/DDBJ whole genome shotgun (WGS) entry which is preliminary data.</text>
</comment>
<feature type="region of interest" description="Disordered" evidence="1">
    <location>
        <begin position="777"/>
        <end position="827"/>
    </location>
</feature>
<dbReference type="eggNOG" id="ENOG502QX85">
    <property type="taxonomic scope" value="Eukaryota"/>
</dbReference>
<feature type="compositionally biased region" description="Polar residues" evidence="1">
    <location>
        <begin position="942"/>
        <end position="954"/>
    </location>
</feature>
<proteinExistence type="predicted"/>
<feature type="compositionally biased region" description="Pro residues" evidence="1">
    <location>
        <begin position="469"/>
        <end position="495"/>
    </location>
</feature>